<accession>A0A1H5ZI62</accession>
<evidence type="ECO:0000313" key="8">
    <source>
        <dbReference type="EMBL" id="SEG35931.1"/>
    </source>
</evidence>
<dbReference type="GO" id="GO:0055085">
    <property type="term" value="P:transmembrane transport"/>
    <property type="evidence" value="ECO:0007669"/>
    <property type="project" value="InterPro"/>
</dbReference>
<dbReference type="InterPro" id="IPR058625">
    <property type="entry name" value="MdtA-like_BSH"/>
</dbReference>
<sequence>MVKVQNSSRAHRSFHRLITVIASILVVGGIVLGIWFYIFNQNHEETNDAQVDQFVTPIMARITGFIKEVRYNENQFVHKGDTLLVIDNREYKAHLDMALADVENAKSNSMVIKKNVATTSNTISVRQAQLQAAKTEVWKTKLEYNRYKGLVSQDAATEQQLEKVKADYELAQAHYQEIANTIQSAALNTAEASAKIPTAQTVIQSKQAVADNATLFLSYTIITAPYDGWVGKKMIQPGQMIKEGQTLVSIVSKEKWITANFKETQLQYLSVGQEVTMQADAIRGRKFTGIIESLSPASGARFSLLPPDNATGNFIKIEQRIPVRIKLKVSDAQTDFLRAGMNVTVIAEHK</sequence>
<keyword evidence="2 5" id="KW-0812">Transmembrane</keyword>
<evidence type="ECO:0000256" key="4">
    <source>
        <dbReference type="ARBA" id="ARBA00023136"/>
    </source>
</evidence>
<dbReference type="InterPro" id="IPR058792">
    <property type="entry name" value="Beta-barrel_RND_2"/>
</dbReference>
<reference evidence="9" key="1">
    <citation type="submission" date="2016-10" db="EMBL/GenBank/DDBJ databases">
        <authorList>
            <person name="Varghese N."/>
            <person name="Submissions S."/>
        </authorList>
    </citation>
    <scope>NUCLEOTIDE SEQUENCE [LARGE SCALE GENOMIC DNA]</scope>
    <source>
        <strain evidence="9">CGMCC 1.9230</strain>
    </source>
</reference>
<name>A0A1H5ZI62_9FLAO</name>
<keyword evidence="3 5" id="KW-1133">Transmembrane helix</keyword>
<proteinExistence type="predicted"/>
<dbReference type="PANTHER" id="PTHR30386:SF26">
    <property type="entry name" value="TRANSPORT PROTEIN COMB"/>
    <property type="match status" value="1"/>
</dbReference>
<dbReference type="Pfam" id="PF25954">
    <property type="entry name" value="Beta-barrel_RND_2"/>
    <property type="match status" value="1"/>
</dbReference>
<comment type="subcellular location">
    <subcellularLocation>
        <location evidence="1">Membrane</location>
        <topology evidence="1">Single-pass membrane protein</topology>
    </subcellularLocation>
</comment>
<dbReference type="GO" id="GO:0016020">
    <property type="term" value="C:membrane"/>
    <property type="evidence" value="ECO:0007669"/>
    <property type="project" value="UniProtKB-SubCell"/>
</dbReference>
<dbReference type="Proteomes" id="UP000236737">
    <property type="component" value="Unassembled WGS sequence"/>
</dbReference>
<organism evidence="8 9">
    <name type="scientific">Flavobacterium urumqiense</name>
    <dbReference type="NCBI Taxonomy" id="935224"/>
    <lineage>
        <taxon>Bacteria</taxon>
        <taxon>Pseudomonadati</taxon>
        <taxon>Bacteroidota</taxon>
        <taxon>Flavobacteriia</taxon>
        <taxon>Flavobacteriales</taxon>
        <taxon>Flavobacteriaceae</taxon>
        <taxon>Flavobacterium</taxon>
    </lineage>
</organism>
<evidence type="ECO:0000259" key="6">
    <source>
        <dbReference type="Pfam" id="PF25917"/>
    </source>
</evidence>
<dbReference type="Gene3D" id="2.40.50.100">
    <property type="match status" value="1"/>
</dbReference>
<evidence type="ECO:0000256" key="1">
    <source>
        <dbReference type="ARBA" id="ARBA00004167"/>
    </source>
</evidence>
<dbReference type="EMBL" id="FNVP01000010">
    <property type="protein sequence ID" value="SEG35931.1"/>
    <property type="molecule type" value="Genomic_DNA"/>
</dbReference>
<keyword evidence="9" id="KW-1185">Reference proteome</keyword>
<dbReference type="RefSeq" id="WP_104000464.1">
    <property type="nucleotide sequence ID" value="NZ_FNVP01000010.1"/>
</dbReference>
<feature type="domain" description="Multidrug resistance protein MdtA-like barrel-sandwich hybrid" evidence="6">
    <location>
        <begin position="58"/>
        <end position="251"/>
    </location>
</feature>
<dbReference type="PANTHER" id="PTHR30386">
    <property type="entry name" value="MEMBRANE FUSION SUBUNIT OF EMRAB-TOLC MULTIDRUG EFFLUX PUMP"/>
    <property type="match status" value="1"/>
</dbReference>
<evidence type="ECO:0000256" key="2">
    <source>
        <dbReference type="ARBA" id="ARBA00022692"/>
    </source>
</evidence>
<evidence type="ECO:0000256" key="5">
    <source>
        <dbReference type="SAM" id="Phobius"/>
    </source>
</evidence>
<protein>
    <submittedName>
        <fullName evidence="8">Membrane fusion protein, multidrug efflux system</fullName>
    </submittedName>
</protein>
<evidence type="ECO:0000259" key="7">
    <source>
        <dbReference type="Pfam" id="PF25954"/>
    </source>
</evidence>
<dbReference type="AlphaFoldDB" id="A0A1H5ZI62"/>
<dbReference type="Pfam" id="PF25917">
    <property type="entry name" value="BSH_RND"/>
    <property type="match status" value="1"/>
</dbReference>
<feature type="transmembrane region" description="Helical" evidence="5">
    <location>
        <begin position="17"/>
        <end position="38"/>
    </location>
</feature>
<dbReference type="OrthoDB" id="9811754at2"/>
<dbReference type="Gene3D" id="1.10.287.470">
    <property type="entry name" value="Helix hairpin bin"/>
    <property type="match status" value="1"/>
</dbReference>
<evidence type="ECO:0000256" key="3">
    <source>
        <dbReference type="ARBA" id="ARBA00022989"/>
    </source>
</evidence>
<dbReference type="Gene3D" id="2.40.30.170">
    <property type="match status" value="1"/>
</dbReference>
<evidence type="ECO:0000313" key="9">
    <source>
        <dbReference type="Proteomes" id="UP000236737"/>
    </source>
</evidence>
<dbReference type="InterPro" id="IPR050739">
    <property type="entry name" value="MFP"/>
</dbReference>
<dbReference type="SUPFAM" id="SSF111369">
    <property type="entry name" value="HlyD-like secretion proteins"/>
    <property type="match status" value="2"/>
</dbReference>
<feature type="domain" description="CusB-like beta-barrel" evidence="7">
    <location>
        <begin position="256"/>
        <end position="297"/>
    </location>
</feature>
<gene>
    <name evidence="8" type="ORF">SAMN04488130_11074</name>
</gene>
<keyword evidence="4 5" id="KW-0472">Membrane</keyword>